<evidence type="ECO:0000259" key="4">
    <source>
        <dbReference type="SMART" id="SM00903"/>
    </source>
</evidence>
<dbReference type="InterPro" id="IPR052174">
    <property type="entry name" value="Flavoredoxin"/>
</dbReference>
<dbReference type="GO" id="GO:0010181">
    <property type="term" value="F:FMN binding"/>
    <property type="evidence" value="ECO:0007669"/>
    <property type="project" value="InterPro"/>
</dbReference>
<dbReference type="Gene3D" id="2.30.110.10">
    <property type="entry name" value="Electron Transport, Fmn-binding Protein, Chain A"/>
    <property type="match status" value="1"/>
</dbReference>
<evidence type="ECO:0000256" key="3">
    <source>
        <dbReference type="ARBA" id="ARBA00038054"/>
    </source>
</evidence>
<dbReference type="GO" id="GO:0016646">
    <property type="term" value="F:oxidoreductase activity, acting on the CH-NH group of donors, NAD or NADP as acceptor"/>
    <property type="evidence" value="ECO:0007669"/>
    <property type="project" value="UniProtKB-ARBA"/>
</dbReference>
<dbReference type="EMBL" id="DYUZ01000007">
    <property type="protein sequence ID" value="HJG36508.1"/>
    <property type="molecule type" value="Genomic_DNA"/>
</dbReference>
<evidence type="ECO:0000313" key="5">
    <source>
        <dbReference type="EMBL" id="HJG36508.1"/>
    </source>
</evidence>
<reference evidence="5" key="2">
    <citation type="submission" date="2021-09" db="EMBL/GenBank/DDBJ databases">
        <authorList>
            <person name="Gilroy R."/>
        </authorList>
    </citation>
    <scope>NUCLEOTIDE SEQUENCE</scope>
    <source>
        <strain evidence="5">ChiHjej13B12-9602</strain>
    </source>
</reference>
<proteinExistence type="inferred from homology"/>
<dbReference type="InterPro" id="IPR002563">
    <property type="entry name" value="Flavin_Rdtase-like_dom"/>
</dbReference>
<reference evidence="5" key="1">
    <citation type="journal article" date="2021" name="PeerJ">
        <title>Extensive microbial diversity within the chicken gut microbiome revealed by metagenomics and culture.</title>
        <authorList>
            <person name="Gilroy R."/>
            <person name="Ravi A."/>
            <person name="Getino M."/>
            <person name="Pursley I."/>
            <person name="Horton D.L."/>
            <person name="Alikhan N.F."/>
            <person name="Baker D."/>
            <person name="Gharbi K."/>
            <person name="Hall N."/>
            <person name="Watson M."/>
            <person name="Adriaenssens E.M."/>
            <person name="Foster-Nyarko E."/>
            <person name="Jarju S."/>
            <person name="Secka A."/>
            <person name="Antonio M."/>
            <person name="Oren A."/>
            <person name="Chaudhuri R.R."/>
            <person name="La Ragione R."/>
            <person name="Hildebrand F."/>
            <person name="Pallen M.J."/>
        </authorList>
    </citation>
    <scope>NUCLEOTIDE SEQUENCE</scope>
    <source>
        <strain evidence="5">ChiHjej13B12-9602</strain>
    </source>
</reference>
<feature type="domain" description="Flavin reductase like" evidence="4">
    <location>
        <begin position="11"/>
        <end position="151"/>
    </location>
</feature>
<dbReference type="PANTHER" id="PTHR43567">
    <property type="entry name" value="FLAVOREDOXIN-RELATED-RELATED"/>
    <property type="match status" value="1"/>
</dbReference>
<dbReference type="SUPFAM" id="SSF50475">
    <property type="entry name" value="FMN-binding split barrel"/>
    <property type="match status" value="1"/>
</dbReference>
<dbReference type="RefSeq" id="WP_273188702.1">
    <property type="nucleotide sequence ID" value="NZ_DYUZ01000007.1"/>
</dbReference>
<dbReference type="AlphaFoldDB" id="A0A921ISS7"/>
<gene>
    <name evidence="5" type="ORF">K8V70_01405</name>
</gene>
<dbReference type="PANTHER" id="PTHR43567:SF1">
    <property type="entry name" value="FLAVOREDOXIN"/>
    <property type="match status" value="1"/>
</dbReference>
<sequence length="189" mass="20354">MKRNIGSKPALYPMPVIVVGAMDGDEPTWTLVAHTGIPSHGKIMVSLAAVHFINGCIKQTGALSVNVVDESWLDRADFCGSVSGARESKAEVFAWTAGEAGAPLVDDAKLSMECRVEDVYEVDRFENFVCSVAGTYADDAVLTEDGKVDVAALRPVLFEMPTYTYLRTGEKIADCLSFSRVRAAEAANE</sequence>
<accession>A0A921ISS7</accession>
<name>A0A921ISS7_9ACTN</name>
<keyword evidence="2" id="KW-0285">Flavoprotein</keyword>
<evidence type="ECO:0000256" key="1">
    <source>
        <dbReference type="ARBA" id="ARBA00001917"/>
    </source>
</evidence>
<dbReference type="Pfam" id="PF01613">
    <property type="entry name" value="Flavin_Reduct"/>
    <property type="match status" value="1"/>
</dbReference>
<protein>
    <submittedName>
        <fullName evidence="5">Flavin reductase family protein</fullName>
    </submittedName>
</protein>
<dbReference type="SMART" id="SM00903">
    <property type="entry name" value="Flavin_Reduct"/>
    <property type="match status" value="1"/>
</dbReference>
<organism evidence="5 6">
    <name type="scientific">Enorma phocaeensis</name>
    <dbReference type="NCBI Taxonomy" id="1871019"/>
    <lineage>
        <taxon>Bacteria</taxon>
        <taxon>Bacillati</taxon>
        <taxon>Actinomycetota</taxon>
        <taxon>Coriobacteriia</taxon>
        <taxon>Coriobacteriales</taxon>
        <taxon>Coriobacteriaceae</taxon>
        <taxon>Enorma</taxon>
    </lineage>
</organism>
<comment type="cofactor">
    <cofactor evidence="1">
        <name>FMN</name>
        <dbReference type="ChEBI" id="CHEBI:58210"/>
    </cofactor>
</comment>
<dbReference type="Proteomes" id="UP000753256">
    <property type="component" value="Unassembled WGS sequence"/>
</dbReference>
<evidence type="ECO:0000313" key="6">
    <source>
        <dbReference type="Proteomes" id="UP000753256"/>
    </source>
</evidence>
<dbReference type="InterPro" id="IPR012349">
    <property type="entry name" value="Split_barrel_FMN-bd"/>
</dbReference>
<comment type="caution">
    <text evidence="5">The sequence shown here is derived from an EMBL/GenBank/DDBJ whole genome shotgun (WGS) entry which is preliminary data.</text>
</comment>
<comment type="similarity">
    <text evidence="3">Belongs to the flavoredoxin family.</text>
</comment>
<evidence type="ECO:0000256" key="2">
    <source>
        <dbReference type="ARBA" id="ARBA00022630"/>
    </source>
</evidence>